<dbReference type="GO" id="GO:0004321">
    <property type="term" value="F:fatty-acyl-CoA synthase activity"/>
    <property type="evidence" value="ECO:0007669"/>
    <property type="project" value="TreeGrafter"/>
</dbReference>
<dbReference type="GO" id="GO:0005524">
    <property type="term" value="F:ATP binding"/>
    <property type="evidence" value="ECO:0007669"/>
    <property type="project" value="UniProtKB-KW"/>
</dbReference>
<dbReference type="RefSeq" id="WP_015385565.1">
    <property type="nucleotide sequence ID" value="NZ_BHWZ01000002.1"/>
</dbReference>
<feature type="domain" description="AMP-binding enzyme C-terminal" evidence="6">
    <location>
        <begin position="470"/>
        <end position="548"/>
    </location>
</feature>
<dbReference type="InterPro" id="IPR051087">
    <property type="entry name" value="Mitochondrial_ACSM"/>
</dbReference>
<dbReference type="InterPro" id="IPR025110">
    <property type="entry name" value="AMP-bd_C"/>
</dbReference>
<dbReference type="EMBL" id="CP013695">
    <property type="protein sequence ID" value="ALU31352.1"/>
    <property type="molecule type" value="Genomic_DNA"/>
</dbReference>
<dbReference type="CDD" id="cd05972">
    <property type="entry name" value="MACS_like"/>
    <property type="match status" value="1"/>
</dbReference>
<dbReference type="PaxDb" id="1435377-SUSAZ_05485"/>
<evidence type="ECO:0000256" key="4">
    <source>
        <dbReference type="ARBA" id="ARBA00022840"/>
    </source>
</evidence>
<accession>A0A0U3GSQ9</accession>
<dbReference type="GO" id="GO:0016405">
    <property type="term" value="F:CoA-ligase activity"/>
    <property type="evidence" value="ECO:0007669"/>
    <property type="project" value="UniProtKB-ARBA"/>
</dbReference>
<protein>
    <submittedName>
        <fullName evidence="7">Acetyl-CoA synthetase</fullName>
    </submittedName>
</protein>
<sequence>MANELIKNLVRDFIDIQKLNPLDRPERINDLFTRLNFLGKIEDFNWVRDIYEEIHVKDRGGKTALMWYDLDTKVEEIYTYQDLLIRANKLINFLKSSGIGKGDPVYLMTPVFPEQWVTFLATIKAGFVLVPTANNLTAYELGYRFADLKPKVIIADPKSAERIDQALGDLKPLKIVVRGRVNGWTDFELTQSESESAEAYPTSSEDDILNYFTSGTTGLPKRVIHTATSYPLGHLSTASIIGVSTEDIHLNLSAPGWAKFAWSSFFSPLIVGATIMAVNYEGRLNAQEYLSVVDNFNVTSFCAPPTAWRLFNLVDLWKFKFHKLRNVVSAGEPLNPEIIKVWKDKFDLTIRDFYGQTETTAIIGNPPWRDVTPGSFGIPSPLYDVVLLDDEGKEITKPFDVGHIAIRLTKWRAIPLFKGYSNEEKNKEAFRNGYYFTGDKGYFDDKGNWYFVARADDVIKTSDYRVGPFEVESALIEHPAVAEAAVVGSPDPVRWQLVKAFVVLKPGYSPSYELAKELVNHVSKSLSPYKVPRKIEFVNELPKTISGKIRRNELRKLEEDRYKKGEKSENEYTF</sequence>
<evidence type="ECO:0000313" key="8">
    <source>
        <dbReference type="Proteomes" id="UP000060043"/>
    </source>
</evidence>
<gene>
    <name evidence="7" type="ORF">ATZ20_03785</name>
</gene>
<dbReference type="STRING" id="1435377.SUSAZ_05485"/>
<dbReference type="OrthoDB" id="193284at2157"/>
<dbReference type="GO" id="GO:0015645">
    <property type="term" value="F:fatty acid ligase activity"/>
    <property type="evidence" value="ECO:0007669"/>
    <property type="project" value="TreeGrafter"/>
</dbReference>
<evidence type="ECO:0000256" key="1">
    <source>
        <dbReference type="ARBA" id="ARBA00006432"/>
    </source>
</evidence>
<keyword evidence="2" id="KW-0436">Ligase</keyword>
<evidence type="ECO:0000259" key="5">
    <source>
        <dbReference type="Pfam" id="PF00501"/>
    </source>
</evidence>
<keyword evidence="4" id="KW-0067">ATP-binding</keyword>
<dbReference type="GeneID" id="14551653"/>
<keyword evidence="3" id="KW-0547">Nucleotide-binding</keyword>
<dbReference type="FunFam" id="3.30.300.30:FF:000005">
    <property type="entry name" value="Acyl-coenzyme A synthetase ACSM5, mitochondrial"/>
    <property type="match status" value="1"/>
</dbReference>
<dbReference type="PANTHER" id="PTHR43605:SF10">
    <property type="entry name" value="ACYL-COA SYNTHETASE MEDIUM CHAIN FAMILY MEMBER 3"/>
    <property type="match status" value="1"/>
</dbReference>
<dbReference type="SUPFAM" id="SSF56801">
    <property type="entry name" value="Acetyl-CoA synthetase-like"/>
    <property type="match status" value="1"/>
</dbReference>
<dbReference type="Pfam" id="PF00501">
    <property type="entry name" value="AMP-binding"/>
    <property type="match status" value="1"/>
</dbReference>
<dbReference type="GO" id="GO:0006637">
    <property type="term" value="P:acyl-CoA metabolic process"/>
    <property type="evidence" value="ECO:0007669"/>
    <property type="project" value="TreeGrafter"/>
</dbReference>
<dbReference type="Pfam" id="PF13193">
    <property type="entry name" value="AMP-binding_C"/>
    <property type="match status" value="1"/>
</dbReference>
<dbReference type="InterPro" id="IPR045851">
    <property type="entry name" value="AMP-bd_C_sf"/>
</dbReference>
<comment type="similarity">
    <text evidence="1">Belongs to the ATP-dependent AMP-binding enzyme family.</text>
</comment>
<reference evidence="7 8" key="1">
    <citation type="submission" date="2015-12" db="EMBL/GenBank/DDBJ databases">
        <title>A stable core within a dynamic pangenome in Sulfolobus acidocaldarius.</title>
        <authorList>
            <person name="Anderson R."/>
            <person name="Kouris A."/>
            <person name="Seward C."/>
            <person name="Campbell K."/>
            <person name="Whitaker R."/>
        </authorList>
    </citation>
    <scope>NUCLEOTIDE SEQUENCE [LARGE SCALE GENOMIC DNA]</scope>
    <source>
        <strain evidence="7 8">NG05B_CO5_07</strain>
    </source>
</reference>
<evidence type="ECO:0000256" key="2">
    <source>
        <dbReference type="ARBA" id="ARBA00022598"/>
    </source>
</evidence>
<dbReference type="PANTHER" id="PTHR43605">
    <property type="entry name" value="ACYL-COENZYME A SYNTHETASE"/>
    <property type="match status" value="1"/>
</dbReference>
<dbReference type="Proteomes" id="UP000060043">
    <property type="component" value="Chromosome"/>
</dbReference>
<feature type="domain" description="AMP-dependent synthetase/ligase" evidence="5">
    <location>
        <begin position="56"/>
        <end position="407"/>
    </location>
</feature>
<dbReference type="Gene3D" id="3.40.50.12780">
    <property type="entry name" value="N-terminal domain of ligase-like"/>
    <property type="match status" value="1"/>
</dbReference>
<dbReference type="Gene3D" id="3.30.300.30">
    <property type="match status" value="1"/>
</dbReference>
<dbReference type="InterPro" id="IPR042099">
    <property type="entry name" value="ANL_N_sf"/>
</dbReference>
<evidence type="ECO:0000313" key="7">
    <source>
        <dbReference type="EMBL" id="ALU31352.1"/>
    </source>
</evidence>
<organism evidence="7 8">
    <name type="scientific">Sulfolobus acidocaldarius</name>
    <dbReference type="NCBI Taxonomy" id="2285"/>
    <lineage>
        <taxon>Archaea</taxon>
        <taxon>Thermoproteota</taxon>
        <taxon>Thermoprotei</taxon>
        <taxon>Sulfolobales</taxon>
        <taxon>Sulfolobaceae</taxon>
        <taxon>Sulfolobus</taxon>
    </lineage>
</organism>
<dbReference type="InterPro" id="IPR000873">
    <property type="entry name" value="AMP-dep_synth/lig_dom"/>
</dbReference>
<name>A0A0U3GSQ9_9CREN</name>
<proteinExistence type="inferred from homology"/>
<evidence type="ECO:0000259" key="6">
    <source>
        <dbReference type="Pfam" id="PF13193"/>
    </source>
</evidence>
<evidence type="ECO:0000256" key="3">
    <source>
        <dbReference type="ARBA" id="ARBA00022741"/>
    </source>
</evidence>
<dbReference type="SMR" id="A0A0U3GSQ9"/>
<dbReference type="AlphaFoldDB" id="A0A0U3GSQ9"/>
<dbReference type="GO" id="GO:0006633">
    <property type="term" value="P:fatty acid biosynthetic process"/>
    <property type="evidence" value="ECO:0007669"/>
    <property type="project" value="TreeGrafter"/>
</dbReference>